<dbReference type="SUPFAM" id="SSF103515">
    <property type="entry name" value="Autotransporter"/>
    <property type="match status" value="1"/>
</dbReference>
<evidence type="ECO:0000313" key="3">
    <source>
        <dbReference type="Proteomes" id="UP000198432"/>
    </source>
</evidence>
<name>A0A239C6Y4_9BACT</name>
<dbReference type="AlphaFoldDB" id="A0A239C6Y4"/>
<proteinExistence type="predicted"/>
<gene>
    <name evidence="2" type="ORF">SAMN06296052_102345</name>
</gene>
<organism evidence="2 3">
    <name type="scientific">Pontibacter ummariensis</name>
    <dbReference type="NCBI Taxonomy" id="1610492"/>
    <lineage>
        <taxon>Bacteria</taxon>
        <taxon>Pseudomonadati</taxon>
        <taxon>Bacteroidota</taxon>
        <taxon>Cytophagia</taxon>
        <taxon>Cytophagales</taxon>
        <taxon>Hymenobacteraceae</taxon>
        <taxon>Pontibacter</taxon>
    </lineage>
</organism>
<feature type="signal peptide" evidence="1">
    <location>
        <begin position="1"/>
        <end position="21"/>
    </location>
</feature>
<feature type="chain" id="PRO_5012218484" description="Outer membrane protein beta-barrel domain-containing protein" evidence="1">
    <location>
        <begin position="22"/>
        <end position="185"/>
    </location>
</feature>
<dbReference type="Gene3D" id="2.40.128.130">
    <property type="entry name" value="Autotransporter beta-domain"/>
    <property type="match status" value="1"/>
</dbReference>
<keyword evidence="3" id="KW-1185">Reference proteome</keyword>
<dbReference type="Proteomes" id="UP000198432">
    <property type="component" value="Unassembled WGS sequence"/>
</dbReference>
<evidence type="ECO:0000313" key="2">
    <source>
        <dbReference type="EMBL" id="SNS15133.1"/>
    </source>
</evidence>
<keyword evidence="1" id="KW-0732">Signal</keyword>
<dbReference type="RefSeq" id="WP_089317808.1">
    <property type="nucleotide sequence ID" value="NZ_FZOQ01000002.1"/>
</dbReference>
<evidence type="ECO:0008006" key="4">
    <source>
        <dbReference type="Google" id="ProtNLM"/>
    </source>
</evidence>
<reference evidence="3" key="1">
    <citation type="submission" date="2017-06" db="EMBL/GenBank/DDBJ databases">
        <authorList>
            <person name="Varghese N."/>
            <person name="Submissions S."/>
        </authorList>
    </citation>
    <scope>NUCLEOTIDE SEQUENCE [LARGE SCALE GENOMIC DNA]</scope>
    <source>
        <strain evidence="3">NKM1</strain>
    </source>
</reference>
<protein>
    <recommendedName>
        <fullName evidence="4">Outer membrane protein beta-barrel domain-containing protein</fullName>
    </recommendedName>
</protein>
<dbReference type="InterPro" id="IPR036709">
    <property type="entry name" value="Autotransporte_beta_dom_sf"/>
</dbReference>
<accession>A0A239C6Y4</accession>
<sequence length="185" mass="20365">MRKLVLCFACLFLLVWQQAFCQKGEQDITLSYGFFSTPIIASSLGKVVASFITGSDTQLKAVGPLTVGYTYHLGDRVTVGITGSYTQATLHVNDSGEIFSRNKYYTFMPQSTLFLGRKDKVEAYVGLAFGATYYIHSSDSYQEQSPQLSYQVTPIGVRTAGRTGAFLELGYGYKGIVNVGLSRRL</sequence>
<dbReference type="EMBL" id="FZOQ01000002">
    <property type="protein sequence ID" value="SNS15133.1"/>
    <property type="molecule type" value="Genomic_DNA"/>
</dbReference>
<dbReference type="OrthoDB" id="763581at2"/>
<evidence type="ECO:0000256" key="1">
    <source>
        <dbReference type="SAM" id="SignalP"/>
    </source>
</evidence>